<accession>A0A8T2IIR2</accession>
<comment type="caution">
    <text evidence="2">The sequence shown here is derived from an EMBL/GenBank/DDBJ whole genome shotgun (WGS) entry which is preliminary data.</text>
</comment>
<organism evidence="2 3">
    <name type="scientific">Hymenochirus boettgeri</name>
    <name type="common">Congo dwarf clawed frog</name>
    <dbReference type="NCBI Taxonomy" id="247094"/>
    <lineage>
        <taxon>Eukaryota</taxon>
        <taxon>Metazoa</taxon>
        <taxon>Chordata</taxon>
        <taxon>Craniata</taxon>
        <taxon>Vertebrata</taxon>
        <taxon>Euteleostomi</taxon>
        <taxon>Amphibia</taxon>
        <taxon>Batrachia</taxon>
        <taxon>Anura</taxon>
        <taxon>Pipoidea</taxon>
        <taxon>Pipidae</taxon>
        <taxon>Pipinae</taxon>
        <taxon>Hymenochirus</taxon>
    </lineage>
</organism>
<feature type="transmembrane region" description="Helical" evidence="1">
    <location>
        <begin position="62"/>
        <end position="81"/>
    </location>
</feature>
<reference evidence="2" key="1">
    <citation type="thesis" date="2020" institute="ProQuest LLC" country="789 East Eisenhower Parkway, Ann Arbor, MI, USA">
        <title>Comparative Genomics and Chromosome Evolution.</title>
        <authorList>
            <person name="Mudd A.B."/>
        </authorList>
    </citation>
    <scope>NUCLEOTIDE SEQUENCE</scope>
    <source>
        <strain evidence="2">Female2</strain>
        <tissue evidence="2">Blood</tissue>
    </source>
</reference>
<sequence length="89" mass="10834">MFASHNLELFSVSGEYILYRKNTGYLFTTNLVSLEIENKSSVIDYWILMAPTTLREIHYLDWLHLVIYYAVPLIVWTWTFYPERWFNFK</sequence>
<protein>
    <submittedName>
        <fullName evidence="2">Uncharacterized protein</fullName>
    </submittedName>
</protein>
<gene>
    <name evidence="2" type="ORF">GDO86_019627</name>
</gene>
<keyword evidence="1" id="KW-0812">Transmembrane</keyword>
<evidence type="ECO:0000256" key="1">
    <source>
        <dbReference type="SAM" id="Phobius"/>
    </source>
</evidence>
<keyword evidence="1" id="KW-1133">Transmembrane helix</keyword>
<dbReference type="EMBL" id="JAACNH010000053">
    <property type="protein sequence ID" value="KAG8431882.1"/>
    <property type="molecule type" value="Genomic_DNA"/>
</dbReference>
<proteinExistence type="predicted"/>
<keyword evidence="3" id="KW-1185">Reference proteome</keyword>
<evidence type="ECO:0000313" key="2">
    <source>
        <dbReference type="EMBL" id="KAG8431882.1"/>
    </source>
</evidence>
<dbReference type="Proteomes" id="UP000812440">
    <property type="component" value="Unassembled WGS sequence"/>
</dbReference>
<dbReference type="AlphaFoldDB" id="A0A8T2IIR2"/>
<keyword evidence="1" id="KW-0472">Membrane</keyword>
<evidence type="ECO:0000313" key="3">
    <source>
        <dbReference type="Proteomes" id="UP000812440"/>
    </source>
</evidence>
<name>A0A8T2IIR2_9PIPI</name>